<dbReference type="Proteomes" id="UP000094067">
    <property type="component" value="Unassembled WGS sequence"/>
</dbReference>
<accession>A0A1E3A3W6</accession>
<organism evidence="4 5">
    <name type="scientific">Eisenbergiella tayi</name>
    <dbReference type="NCBI Taxonomy" id="1432052"/>
    <lineage>
        <taxon>Bacteria</taxon>
        <taxon>Bacillati</taxon>
        <taxon>Bacillota</taxon>
        <taxon>Clostridia</taxon>
        <taxon>Lachnospirales</taxon>
        <taxon>Lachnospiraceae</taxon>
        <taxon>Eisenbergiella</taxon>
    </lineage>
</organism>
<dbReference type="SUPFAM" id="SSF46785">
    <property type="entry name" value="Winged helix' DNA-binding domain"/>
    <property type="match status" value="1"/>
</dbReference>
<dbReference type="PROSITE" id="PS52050">
    <property type="entry name" value="WYL"/>
    <property type="match status" value="1"/>
</dbReference>
<dbReference type="GO" id="GO:0003700">
    <property type="term" value="F:DNA-binding transcription factor activity"/>
    <property type="evidence" value="ECO:0007669"/>
    <property type="project" value="InterPro"/>
</dbReference>
<dbReference type="InterPro" id="IPR001034">
    <property type="entry name" value="DeoR_HTH"/>
</dbReference>
<evidence type="ECO:0000259" key="3">
    <source>
        <dbReference type="PROSITE" id="PS51000"/>
    </source>
</evidence>
<dbReference type="SUPFAM" id="SSF52141">
    <property type="entry name" value="Uracil-DNA glycosylase-like"/>
    <property type="match status" value="1"/>
</dbReference>
<sequence length="388" mass="44292">MQESRLFRILYYLLDKGQATAPELAEKFEVSVRTIYRDIDAMSSAGIPIYVTTGRNGGIRFLDGHILDKTFFSTGEKQEILSAIQSLSAVQYPDIDNILRKLSAIFQTGLTDWIEIDFSRWGSAAEYENQLFIQLKQAVLEKRKIRFEYFNSSGTASIREALPQKLIYKDKAWYLHAYCLLHNGCRLFRFTRIKHLFLTETYFDVLPVQLNDLDLDPEKIKAIMINEVVPSDPSQDFYGSPDPDYLKTTIPLFQKAGLPAQNIQDILQTGIYITNAVKTPKSDYTIERSTIETSLPYLEKELSLFPNTKVIMLMGDVAKKAFNMLTKKATGKNAVPSTSTYKLRTTELYYETIRIIPSYIITGGNILIEKSKAQMASQDITTMLRLIQ</sequence>
<keyword evidence="1" id="KW-0805">Transcription regulation</keyword>
<dbReference type="InterPro" id="IPR026881">
    <property type="entry name" value="WYL_dom"/>
</dbReference>
<feature type="domain" description="HTH deoR-type" evidence="3">
    <location>
        <begin position="2"/>
        <end position="61"/>
    </location>
</feature>
<dbReference type="InterPro" id="IPR036390">
    <property type="entry name" value="WH_DNA-bd_sf"/>
</dbReference>
<dbReference type="PATRIC" id="fig|1432052.4.peg.4697"/>
<dbReference type="InterPro" id="IPR036895">
    <property type="entry name" value="Uracil-DNA_glycosylase-like_sf"/>
</dbReference>
<dbReference type="PROSITE" id="PS51000">
    <property type="entry name" value="HTH_DEOR_2"/>
    <property type="match status" value="1"/>
</dbReference>
<dbReference type="Pfam" id="PF08279">
    <property type="entry name" value="HTH_11"/>
    <property type="match status" value="1"/>
</dbReference>
<dbReference type="Pfam" id="PF03167">
    <property type="entry name" value="UDG"/>
    <property type="match status" value="1"/>
</dbReference>
<keyword evidence="2" id="KW-0804">Transcription</keyword>
<evidence type="ECO:0000256" key="1">
    <source>
        <dbReference type="ARBA" id="ARBA00023015"/>
    </source>
</evidence>
<comment type="caution">
    <text evidence="4">The sequence shown here is derived from an EMBL/GenBank/DDBJ whole genome shotgun (WGS) entry which is preliminary data.</text>
</comment>
<protein>
    <submittedName>
        <fullName evidence="4">HTH domain protein</fullName>
    </submittedName>
</protein>
<dbReference type="Gene3D" id="1.10.10.10">
    <property type="entry name" value="Winged helix-like DNA-binding domain superfamily/Winged helix DNA-binding domain"/>
    <property type="match status" value="1"/>
</dbReference>
<dbReference type="InterPro" id="IPR036388">
    <property type="entry name" value="WH-like_DNA-bd_sf"/>
</dbReference>
<proteinExistence type="predicted"/>
<reference evidence="4 5" key="1">
    <citation type="submission" date="2016-07" db="EMBL/GenBank/DDBJ databases">
        <title>Characterization of isolates of Eisenbergiella tayi derived from blood cultures, using whole genome sequencing.</title>
        <authorList>
            <person name="Burdz T."/>
            <person name="Wiebe D."/>
            <person name="Huynh C."/>
            <person name="Bernard K."/>
        </authorList>
    </citation>
    <scope>NUCLEOTIDE SEQUENCE [LARGE SCALE GENOMIC DNA]</scope>
    <source>
        <strain evidence="4 5">NML 110608</strain>
    </source>
</reference>
<dbReference type="InterPro" id="IPR051534">
    <property type="entry name" value="CBASS_pafABC_assoc_protein"/>
</dbReference>
<dbReference type="Gene3D" id="3.40.470.10">
    <property type="entry name" value="Uracil-DNA glycosylase-like domain"/>
    <property type="match status" value="1"/>
</dbReference>
<dbReference type="EMBL" id="MCGH01000003">
    <property type="protein sequence ID" value="ODM03440.1"/>
    <property type="molecule type" value="Genomic_DNA"/>
</dbReference>
<dbReference type="PANTHER" id="PTHR34580">
    <property type="match status" value="1"/>
</dbReference>
<evidence type="ECO:0000313" key="4">
    <source>
        <dbReference type="EMBL" id="ODM03440.1"/>
    </source>
</evidence>
<dbReference type="InterPro" id="IPR005122">
    <property type="entry name" value="Uracil-DNA_glycosylase-like"/>
</dbReference>
<dbReference type="PANTHER" id="PTHR34580:SF1">
    <property type="entry name" value="PROTEIN PAFC"/>
    <property type="match status" value="1"/>
</dbReference>
<evidence type="ECO:0000256" key="2">
    <source>
        <dbReference type="ARBA" id="ARBA00023163"/>
    </source>
</evidence>
<dbReference type="InterPro" id="IPR013196">
    <property type="entry name" value="HTH_11"/>
</dbReference>
<dbReference type="Pfam" id="PF13280">
    <property type="entry name" value="WYL"/>
    <property type="match status" value="1"/>
</dbReference>
<name>A0A1E3A3W6_9FIRM</name>
<dbReference type="AlphaFoldDB" id="A0A1E3A3W6"/>
<evidence type="ECO:0000313" key="5">
    <source>
        <dbReference type="Proteomes" id="UP000094067"/>
    </source>
</evidence>
<gene>
    <name evidence="4" type="ORF">BEI61_04236</name>
</gene>